<keyword evidence="4" id="KW-0804">Transcription</keyword>
<dbReference type="InterPro" id="IPR013324">
    <property type="entry name" value="RNA_pol_sigma_r3/r4-like"/>
</dbReference>
<feature type="domain" description="RNA polymerase sigma factor 70 region 4 type 2" evidence="6">
    <location>
        <begin position="139"/>
        <end position="186"/>
    </location>
</feature>
<proteinExistence type="inferred from homology"/>
<dbReference type="InterPro" id="IPR007627">
    <property type="entry name" value="RNA_pol_sigma70_r2"/>
</dbReference>
<evidence type="ECO:0000259" key="5">
    <source>
        <dbReference type="Pfam" id="PF04542"/>
    </source>
</evidence>
<dbReference type="PANTHER" id="PTHR43133">
    <property type="entry name" value="RNA POLYMERASE ECF-TYPE SIGMA FACTO"/>
    <property type="match status" value="1"/>
</dbReference>
<sequence>MNTVAEPAAVLAEENDLALARRIAAGEAAAFELMMRRHNRRLYRLARATLRNDADAEEALQEAYLAAYRSIARFRGDASLFTWLSRLVLNECYGRLRKRGRREALCPMADDIDDEADAMTINDFDPPYHAAARAQLRALLEARLDALPVAYRTVFVLRAVEELSVEETARSLGIPEATVRSRHFRANALLREALSHDIDATEKSLFEFDGDDCDRLVAATLARLRA</sequence>
<dbReference type="CDD" id="cd06171">
    <property type="entry name" value="Sigma70_r4"/>
    <property type="match status" value="1"/>
</dbReference>
<reference evidence="7 8" key="1">
    <citation type="submission" date="2018-01" db="EMBL/GenBank/DDBJ databases">
        <title>The draft genome of an aniline degradation strain ANB-1.</title>
        <authorList>
            <person name="Zhang L."/>
            <person name="Jiang J."/>
        </authorList>
    </citation>
    <scope>NUCLEOTIDE SEQUENCE [LARGE SCALE GENOMIC DNA]</scope>
    <source>
        <strain evidence="7 8">ANB-1</strain>
    </source>
</reference>
<dbReference type="InterPro" id="IPR013249">
    <property type="entry name" value="RNA_pol_sigma70_r4_t2"/>
</dbReference>
<dbReference type="SUPFAM" id="SSF88946">
    <property type="entry name" value="Sigma2 domain of RNA polymerase sigma factors"/>
    <property type="match status" value="1"/>
</dbReference>
<dbReference type="GO" id="GO:0006352">
    <property type="term" value="P:DNA-templated transcription initiation"/>
    <property type="evidence" value="ECO:0007669"/>
    <property type="project" value="InterPro"/>
</dbReference>
<protein>
    <submittedName>
        <fullName evidence="7">RNA polymerase subunit sigma</fullName>
    </submittedName>
</protein>
<dbReference type="Pfam" id="PF04542">
    <property type="entry name" value="Sigma70_r2"/>
    <property type="match status" value="1"/>
</dbReference>
<dbReference type="InterPro" id="IPR036388">
    <property type="entry name" value="WH-like_DNA-bd_sf"/>
</dbReference>
<name>A0A2N8KD52_9BURK</name>
<dbReference type="AlphaFoldDB" id="A0A2N8KD52"/>
<keyword evidence="2" id="KW-0805">Transcription regulation</keyword>
<dbReference type="Pfam" id="PF08281">
    <property type="entry name" value="Sigma70_r4_2"/>
    <property type="match status" value="1"/>
</dbReference>
<evidence type="ECO:0000256" key="4">
    <source>
        <dbReference type="ARBA" id="ARBA00023163"/>
    </source>
</evidence>
<dbReference type="NCBIfam" id="NF008888">
    <property type="entry name" value="PRK11922.1"/>
    <property type="match status" value="1"/>
</dbReference>
<dbReference type="Gene3D" id="1.10.10.10">
    <property type="entry name" value="Winged helix-like DNA-binding domain superfamily/Winged helix DNA-binding domain"/>
    <property type="match status" value="1"/>
</dbReference>
<evidence type="ECO:0000313" key="7">
    <source>
        <dbReference type="EMBL" id="PND31390.1"/>
    </source>
</evidence>
<comment type="similarity">
    <text evidence="1">Belongs to the sigma-70 factor family. ECF subfamily.</text>
</comment>
<dbReference type="SUPFAM" id="SSF88659">
    <property type="entry name" value="Sigma3 and sigma4 domains of RNA polymerase sigma factors"/>
    <property type="match status" value="1"/>
</dbReference>
<feature type="domain" description="RNA polymerase sigma-70 region 2" evidence="5">
    <location>
        <begin position="34"/>
        <end position="102"/>
    </location>
</feature>
<dbReference type="Proteomes" id="UP000235994">
    <property type="component" value="Unassembled WGS sequence"/>
</dbReference>
<dbReference type="EMBL" id="POQS01000007">
    <property type="protein sequence ID" value="PND31390.1"/>
    <property type="molecule type" value="Genomic_DNA"/>
</dbReference>
<gene>
    <name evidence="7" type="ORF">C1I89_26490</name>
</gene>
<dbReference type="GO" id="GO:0016987">
    <property type="term" value="F:sigma factor activity"/>
    <property type="evidence" value="ECO:0007669"/>
    <property type="project" value="UniProtKB-KW"/>
</dbReference>
<evidence type="ECO:0000256" key="1">
    <source>
        <dbReference type="ARBA" id="ARBA00010641"/>
    </source>
</evidence>
<dbReference type="InterPro" id="IPR013325">
    <property type="entry name" value="RNA_pol_sigma_r2"/>
</dbReference>
<evidence type="ECO:0000256" key="2">
    <source>
        <dbReference type="ARBA" id="ARBA00023015"/>
    </source>
</evidence>
<dbReference type="InterPro" id="IPR039425">
    <property type="entry name" value="RNA_pol_sigma-70-like"/>
</dbReference>
<comment type="caution">
    <text evidence="7">The sequence shown here is derived from an EMBL/GenBank/DDBJ whole genome shotgun (WGS) entry which is preliminary data.</text>
</comment>
<dbReference type="NCBIfam" id="TIGR02937">
    <property type="entry name" value="sigma70-ECF"/>
    <property type="match status" value="1"/>
</dbReference>
<evidence type="ECO:0000256" key="3">
    <source>
        <dbReference type="ARBA" id="ARBA00023082"/>
    </source>
</evidence>
<keyword evidence="8" id="KW-1185">Reference proteome</keyword>
<keyword evidence="3" id="KW-0731">Sigma factor</keyword>
<accession>A0A2N8KD52</accession>
<evidence type="ECO:0000313" key="8">
    <source>
        <dbReference type="Proteomes" id="UP000235994"/>
    </source>
</evidence>
<organism evidence="7 8">
    <name type="scientific">Achromobacter pulmonis</name>
    <dbReference type="NCBI Taxonomy" id="1389932"/>
    <lineage>
        <taxon>Bacteria</taxon>
        <taxon>Pseudomonadati</taxon>
        <taxon>Pseudomonadota</taxon>
        <taxon>Betaproteobacteria</taxon>
        <taxon>Burkholderiales</taxon>
        <taxon>Alcaligenaceae</taxon>
        <taxon>Achromobacter</taxon>
    </lineage>
</organism>
<dbReference type="GO" id="GO:0003677">
    <property type="term" value="F:DNA binding"/>
    <property type="evidence" value="ECO:0007669"/>
    <property type="project" value="InterPro"/>
</dbReference>
<evidence type="ECO:0000259" key="6">
    <source>
        <dbReference type="Pfam" id="PF08281"/>
    </source>
</evidence>
<dbReference type="InterPro" id="IPR014284">
    <property type="entry name" value="RNA_pol_sigma-70_dom"/>
</dbReference>
<dbReference type="RefSeq" id="WP_102775352.1">
    <property type="nucleotide sequence ID" value="NZ_POQS01000007.1"/>
</dbReference>
<dbReference type="PANTHER" id="PTHR43133:SF51">
    <property type="entry name" value="RNA POLYMERASE SIGMA FACTOR"/>
    <property type="match status" value="1"/>
</dbReference>
<dbReference type="Gene3D" id="1.10.1740.10">
    <property type="match status" value="1"/>
</dbReference>